<protein>
    <recommendedName>
        <fullName evidence="5">MYND-type domain-containing protein</fullName>
    </recommendedName>
</protein>
<dbReference type="EMBL" id="CCBP010000020">
    <property type="protein sequence ID" value="CDO68543.1"/>
    <property type="molecule type" value="Genomic_DNA"/>
</dbReference>
<dbReference type="HOGENOM" id="CLU_105955_0_0_1"/>
<evidence type="ECO:0000259" key="5">
    <source>
        <dbReference type="PROSITE" id="PS50865"/>
    </source>
</evidence>
<dbReference type="Pfam" id="PF01753">
    <property type="entry name" value="zf-MYND"/>
    <property type="match status" value="1"/>
</dbReference>
<keyword evidence="2 4" id="KW-0863">Zinc-finger</keyword>
<dbReference type="Proteomes" id="UP000029665">
    <property type="component" value="Unassembled WGS sequence"/>
</dbReference>
<dbReference type="GO" id="GO:0008270">
    <property type="term" value="F:zinc ion binding"/>
    <property type="evidence" value="ECO:0007669"/>
    <property type="project" value="UniProtKB-KW"/>
</dbReference>
<evidence type="ECO:0000256" key="4">
    <source>
        <dbReference type="PROSITE-ProRule" id="PRU00134"/>
    </source>
</evidence>
<dbReference type="InterPro" id="IPR002893">
    <property type="entry name" value="Znf_MYND"/>
</dbReference>
<dbReference type="OrthoDB" id="2212237at2759"/>
<dbReference type="OMA" id="WGIKILD"/>
<evidence type="ECO:0000313" key="7">
    <source>
        <dbReference type="Proteomes" id="UP000029665"/>
    </source>
</evidence>
<comment type="caution">
    <text evidence="6">The sequence shown here is derived from an EMBL/GenBank/DDBJ whole genome shotgun (WGS) entry which is preliminary data.</text>
</comment>
<accession>A0A060S826</accession>
<dbReference type="STRING" id="5643.A0A060S826"/>
<gene>
    <name evidence="6" type="ORF">BN946_scf184998.g40</name>
</gene>
<feature type="domain" description="MYND-type" evidence="5">
    <location>
        <begin position="8"/>
        <end position="49"/>
    </location>
</feature>
<dbReference type="SUPFAM" id="SSF144232">
    <property type="entry name" value="HIT/MYND zinc finger-like"/>
    <property type="match status" value="1"/>
</dbReference>
<evidence type="ECO:0000256" key="2">
    <source>
        <dbReference type="ARBA" id="ARBA00022771"/>
    </source>
</evidence>
<reference evidence="6" key="1">
    <citation type="submission" date="2014-01" db="EMBL/GenBank/DDBJ databases">
        <title>The genome of the white-rot fungus Pycnoporus cinnabarinus: a basidiomycete model with a versatile arsenal for lignocellulosic biomass breakdown.</title>
        <authorList>
            <person name="Levasseur A."/>
            <person name="Lomascolo A."/>
            <person name="Ruiz-Duenas F.J."/>
            <person name="Uzan E."/>
            <person name="Piumi F."/>
            <person name="Kues U."/>
            <person name="Ram A.F.J."/>
            <person name="Murat C."/>
            <person name="Haon M."/>
            <person name="Benoit I."/>
            <person name="Arfi Y."/>
            <person name="Chevret D."/>
            <person name="Drula E."/>
            <person name="Kwon M.J."/>
            <person name="Gouret P."/>
            <person name="Lesage-Meessen L."/>
            <person name="Lombard V."/>
            <person name="Mariette J."/>
            <person name="Noirot C."/>
            <person name="Park J."/>
            <person name="Patyshakuliyeva A."/>
            <person name="Wieneger R.A.B."/>
            <person name="Wosten H.A.B."/>
            <person name="Martin F."/>
            <person name="Coutinho P.M."/>
            <person name="de Vries R."/>
            <person name="Martinez A.T."/>
            <person name="Klopp C."/>
            <person name="Pontarotti P."/>
            <person name="Henrissat B."/>
            <person name="Record E."/>
        </authorList>
    </citation>
    <scope>NUCLEOTIDE SEQUENCE [LARGE SCALE GENOMIC DNA]</scope>
    <source>
        <strain evidence="6">BRFM137</strain>
    </source>
</reference>
<dbReference type="PROSITE" id="PS50865">
    <property type="entry name" value="ZF_MYND_2"/>
    <property type="match status" value="1"/>
</dbReference>
<proteinExistence type="predicted"/>
<keyword evidence="7" id="KW-1185">Reference proteome</keyword>
<organism evidence="6 7">
    <name type="scientific">Pycnoporus cinnabarinus</name>
    <name type="common">Cinnabar-red polypore</name>
    <name type="synonym">Trametes cinnabarina</name>
    <dbReference type="NCBI Taxonomy" id="5643"/>
    <lineage>
        <taxon>Eukaryota</taxon>
        <taxon>Fungi</taxon>
        <taxon>Dikarya</taxon>
        <taxon>Basidiomycota</taxon>
        <taxon>Agaricomycotina</taxon>
        <taxon>Agaricomycetes</taxon>
        <taxon>Polyporales</taxon>
        <taxon>Polyporaceae</taxon>
        <taxon>Trametes</taxon>
    </lineage>
</organism>
<evidence type="ECO:0000313" key="6">
    <source>
        <dbReference type="EMBL" id="CDO68543.1"/>
    </source>
</evidence>
<evidence type="ECO:0000256" key="1">
    <source>
        <dbReference type="ARBA" id="ARBA00022723"/>
    </source>
</evidence>
<dbReference type="Gene3D" id="6.10.140.2220">
    <property type="match status" value="1"/>
</dbReference>
<evidence type="ECO:0000256" key="3">
    <source>
        <dbReference type="ARBA" id="ARBA00022833"/>
    </source>
</evidence>
<dbReference type="AlphaFoldDB" id="A0A060S826"/>
<sequence>MALLSDRCSKCGRSPPEGLKACSKCHGATGIYCSKECQVAHWKLHKKICHPLSDGEVWGIKILDNRYAPWSRQFQHVLLKKTHPVFTVGELCPVTDLCGMPLLILSERVHGGHRALNDNQPAVYLRIEPDNALAPMHWQIDSVGMCIVARKDRKPLTLEAIEIIYKFHSHLIHTIDDERLEDGSRWKRPISPEWLREFADEYREKETRQGRLGFDYFP</sequence>
<keyword evidence="3" id="KW-0862">Zinc</keyword>
<name>A0A060S826_PYCCI</name>
<keyword evidence="1" id="KW-0479">Metal-binding</keyword>